<dbReference type="CDD" id="cd00761">
    <property type="entry name" value="Glyco_tranf_GTA_type"/>
    <property type="match status" value="1"/>
</dbReference>
<feature type="domain" description="Glycosyltransferase 2-like" evidence="2">
    <location>
        <begin position="11"/>
        <end position="175"/>
    </location>
</feature>
<keyword evidence="4" id="KW-1185">Reference proteome</keyword>
<evidence type="ECO:0000313" key="3">
    <source>
        <dbReference type="EMBL" id="MBP1852958.1"/>
    </source>
</evidence>
<keyword evidence="3" id="KW-0328">Glycosyltransferase</keyword>
<dbReference type="SUPFAM" id="SSF53448">
    <property type="entry name" value="Nucleotide-diphospho-sugar transferases"/>
    <property type="match status" value="1"/>
</dbReference>
<name>A0ABS4E4V8_9HYPH</name>
<keyword evidence="3" id="KW-0808">Transferase</keyword>
<dbReference type="RefSeq" id="WP_209948266.1">
    <property type="nucleotide sequence ID" value="NZ_JAGGJU010000014.1"/>
</dbReference>
<dbReference type="PANTHER" id="PTHR22916:SF3">
    <property type="entry name" value="UDP-GLCNAC:BETAGAL BETA-1,3-N-ACETYLGLUCOSAMINYLTRANSFERASE-LIKE PROTEIN 1"/>
    <property type="match status" value="1"/>
</dbReference>
<dbReference type="Pfam" id="PF00535">
    <property type="entry name" value="Glycos_transf_2"/>
    <property type="match status" value="1"/>
</dbReference>
<accession>A0ABS4E4V8</accession>
<reference evidence="3 4" key="1">
    <citation type="submission" date="2021-03" db="EMBL/GenBank/DDBJ databases">
        <title>Genomic Encyclopedia of Type Strains, Phase IV (KMG-IV): sequencing the most valuable type-strain genomes for metagenomic binning, comparative biology and taxonomic classification.</title>
        <authorList>
            <person name="Goeker M."/>
        </authorList>
    </citation>
    <scope>NUCLEOTIDE SEQUENCE [LARGE SCALE GENOMIC DNA]</scope>
    <source>
        <strain evidence="3 4">DSM 21600</strain>
    </source>
</reference>
<protein>
    <submittedName>
        <fullName evidence="3">Succinoglycan biosynthesis protein ExoO</fullName>
        <ecNumber evidence="3">2.4.-.-</ecNumber>
    </submittedName>
</protein>
<proteinExistence type="predicted"/>
<comment type="caution">
    <text evidence="3">The sequence shown here is derived from an EMBL/GenBank/DDBJ whole genome shotgun (WGS) entry which is preliminary data.</text>
</comment>
<evidence type="ECO:0000313" key="4">
    <source>
        <dbReference type="Proteomes" id="UP000759443"/>
    </source>
</evidence>
<dbReference type="EC" id="2.4.-.-" evidence="3"/>
<organism evidence="3 4">
    <name type="scientific">Rhizobium halophytocola</name>
    <dbReference type="NCBI Taxonomy" id="735519"/>
    <lineage>
        <taxon>Bacteria</taxon>
        <taxon>Pseudomonadati</taxon>
        <taxon>Pseudomonadota</taxon>
        <taxon>Alphaproteobacteria</taxon>
        <taxon>Hyphomicrobiales</taxon>
        <taxon>Rhizobiaceae</taxon>
        <taxon>Rhizobium/Agrobacterium group</taxon>
        <taxon>Rhizobium</taxon>
    </lineage>
</organism>
<dbReference type="Gene3D" id="3.90.550.10">
    <property type="entry name" value="Spore Coat Polysaccharide Biosynthesis Protein SpsA, Chain A"/>
    <property type="match status" value="1"/>
</dbReference>
<dbReference type="PANTHER" id="PTHR22916">
    <property type="entry name" value="GLYCOSYLTRANSFERASE"/>
    <property type="match status" value="1"/>
</dbReference>
<feature type="region of interest" description="Disordered" evidence="1">
    <location>
        <begin position="313"/>
        <end position="332"/>
    </location>
</feature>
<evidence type="ECO:0000259" key="2">
    <source>
        <dbReference type="Pfam" id="PF00535"/>
    </source>
</evidence>
<dbReference type="GO" id="GO:0016757">
    <property type="term" value="F:glycosyltransferase activity"/>
    <property type="evidence" value="ECO:0007669"/>
    <property type="project" value="UniProtKB-KW"/>
</dbReference>
<dbReference type="InterPro" id="IPR001173">
    <property type="entry name" value="Glyco_trans_2-like"/>
</dbReference>
<dbReference type="EMBL" id="JAGGJU010000014">
    <property type="protein sequence ID" value="MBP1852958.1"/>
    <property type="molecule type" value="Genomic_DNA"/>
</dbReference>
<dbReference type="InterPro" id="IPR029044">
    <property type="entry name" value="Nucleotide-diphossugar_trans"/>
</dbReference>
<dbReference type="Proteomes" id="UP000759443">
    <property type="component" value="Unassembled WGS sequence"/>
</dbReference>
<gene>
    <name evidence="3" type="ORF">J2Z17_004417</name>
</gene>
<sequence>MSESLHRPDVSFVIAAYNAQDTLARAIDSALAQTGVTVEVLVIDDCSTDTTVEIAESYAGQPVTLIRQGQNGGPGAARNAGIAAACGDWIAVLDADDAVRPERMRRMLACAKATEAQIVVDNLDVVPMHGGLPQRMFREDDLHKLAILTLADFIQSNIIFRSTFNYGYMKPVFSRRFLVREDLRFDESLKIGEDYMLLASALASGGTCAVEPHSGYIYHIREGSISRVLERHHVDAMLSSDSLFLQRFALGGQALIAQRQRTRSLFEARSFLTLVEEIKKRSIGGVLKTAAQNPRALRHLQMPIAARMRRFMNRTGDNPVERGKALQKGRSS</sequence>
<evidence type="ECO:0000256" key="1">
    <source>
        <dbReference type="SAM" id="MobiDB-lite"/>
    </source>
</evidence>